<feature type="domain" description="YCII-related" evidence="1">
    <location>
        <begin position="31"/>
        <end position="120"/>
    </location>
</feature>
<reference evidence="2 3" key="1">
    <citation type="submission" date="2016-03" db="EMBL/GenBank/DDBJ databases">
        <title>Choanephora cucurbitarum.</title>
        <authorList>
            <person name="Min B."/>
            <person name="Park H."/>
            <person name="Park J.-H."/>
            <person name="Shin H.-D."/>
            <person name="Choi I.-G."/>
        </authorList>
    </citation>
    <scope>NUCLEOTIDE SEQUENCE [LARGE SCALE GENOMIC DNA]</scope>
    <source>
        <strain evidence="2 3">KUS-F28377</strain>
    </source>
</reference>
<dbReference type="STRING" id="101091.A0A1C7NIZ4"/>
<evidence type="ECO:0000313" key="3">
    <source>
        <dbReference type="Proteomes" id="UP000093000"/>
    </source>
</evidence>
<dbReference type="InterPro" id="IPR011008">
    <property type="entry name" value="Dimeric_a/b-barrel"/>
</dbReference>
<keyword evidence="3" id="KW-1185">Reference proteome</keyword>
<evidence type="ECO:0000259" key="1">
    <source>
        <dbReference type="Pfam" id="PF03795"/>
    </source>
</evidence>
<name>A0A1C7NIZ4_9FUNG</name>
<protein>
    <recommendedName>
        <fullName evidence="1">YCII-related domain-containing protein</fullName>
    </recommendedName>
</protein>
<accession>A0A1C7NIZ4</accession>
<dbReference type="Proteomes" id="UP000093000">
    <property type="component" value="Unassembled WGS sequence"/>
</dbReference>
<dbReference type="PANTHER" id="PTHR33606">
    <property type="entry name" value="PROTEIN YCII"/>
    <property type="match status" value="1"/>
</dbReference>
<dbReference type="PANTHER" id="PTHR33606:SF3">
    <property type="entry name" value="PROTEIN YCII"/>
    <property type="match status" value="1"/>
</dbReference>
<dbReference type="EMBL" id="LUGH01000121">
    <property type="protein sequence ID" value="OBZ88970.1"/>
    <property type="molecule type" value="Genomic_DNA"/>
</dbReference>
<dbReference type="Pfam" id="PF03795">
    <property type="entry name" value="YCII"/>
    <property type="match status" value="1"/>
</dbReference>
<dbReference type="InterPro" id="IPR005545">
    <property type="entry name" value="YCII"/>
</dbReference>
<dbReference type="Gene3D" id="3.30.70.1060">
    <property type="entry name" value="Dimeric alpha+beta barrel"/>
    <property type="match status" value="1"/>
</dbReference>
<proteinExistence type="predicted"/>
<comment type="caution">
    <text evidence="2">The sequence shown here is derived from an EMBL/GenBank/DDBJ whole genome shotgun (WGS) entry which is preliminary data.</text>
</comment>
<gene>
    <name evidence="2" type="ORF">A0J61_02978</name>
</gene>
<dbReference type="AlphaFoldDB" id="A0A1C7NIZ4"/>
<organism evidence="2 3">
    <name type="scientific">Choanephora cucurbitarum</name>
    <dbReference type="NCBI Taxonomy" id="101091"/>
    <lineage>
        <taxon>Eukaryota</taxon>
        <taxon>Fungi</taxon>
        <taxon>Fungi incertae sedis</taxon>
        <taxon>Mucoromycota</taxon>
        <taxon>Mucoromycotina</taxon>
        <taxon>Mucoromycetes</taxon>
        <taxon>Mucorales</taxon>
        <taxon>Mucorineae</taxon>
        <taxon>Choanephoraceae</taxon>
        <taxon>Choanephoroideae</taxon>
        <taxon>Choanephora</taxon>
    </lineage>
</organism>
<sequence>MLNKLISCSGFRQVTRRCFTTNGLVLDKKQFVVVVKDYEDSECLQRRLEIREKHLSKAHDAKDNGTLLAGGAILDDHASGKMKGSVLLVSAGSPEEVETMIKSDPYYKAKVWESWRIHPIKLAIGF</sequence>
<dbReference type="OrthoDB" id="5519740at2759"/>
<dbReference type="SUPFAM" id="SSF54909">
    <property type="entry name" value="Dimeric alpha+beta barrel"/>
    <property type="match status" value="1"/>
</dbReference>
<evidence type="ECO:0000313" key="2">
    <source>
        <dbReference type="EMBL" id="OBZ88970.1"/>
    </source>
</evidence>
<dbReference type="InterPro" id="IPR051807">
    <property type="entry name" value="Sec-metab_biosynth-assoc"/>
</dbReference>
<dbReference type="InParanoid" id="A0A1C7NIZ4"/>